<comment type="caution">
    <text evidence="1">The sequence shown here is derived from an EMBL/GenBank/DDBJ whole genome shotgun (WGS) entry which is preliminary data.</text>
</comment>
<sequence length="181" mass="21157">MKYTLVALFDNESNKLIEVTQKSLCKKYKLYKTNQQFYIPIQSIIDPELDKFNKIVLDTISPYKKFKVQINPNFYLDKSQKTINLKVENRGYITRIARNITDTLSLSGFNVNLDKCQDLFISIANSNYTLRKTLSAEAPNALTSKDEDMSFDFGKINRLELWKSVNNKKDVLVKDYPLREY</sequence>
<protein>
    <recommendedName>
        <fullName evidence="3">2'-5' RNA ligase</fullName>
    </recommendedName>
</protein>
<dbReference type="STRING" id="36844.SAMN04488501_12311"/>
<keyword evidence="2" id="KW-1185">Reference proteome</keyword>
<dbReference type="InterPro" id="IPR009097">
    <property type="entry name" value="Cyclic_Pdiesterase"/>
</dbReference>
<evidence type="ECO:0000313" key="1">
    <source>
        <dbReference type="EMBL" id="KOA19035.1"/>
    </source>
</evidence>
<dbReference type="RefSeq" id="WP_052222032.1">
    <property type="nucleotide sequence ID" value="NZ_LHUR01000029.1"/>
</dbReference>
<name>A0A0L6Z7U0_9CLOT</name>
<organism evidence="1 2">
    <name type="scientific">Clostridium homopropionicum DSM 5847</name>
    <dbReference type="NCBI Taxonomy" id="1121318"/>
    <lineage>
        <taxon>Bacteria</taxon>
        <taxon>Bacillati</taxon>
        <taxon>Bacillota</taxon>
        <taxon>Clostridia</taxon>
        <taxon>Eubacteriales</taxon>
        <taxon>Clostridiaceae</taxon>
        <taxon>Clostridium</taxon>
    </lineage>
</organism>
<evidence type="ECO:0008006" key="3">
    <source>
        <dbReference type="Google" id="ProtNLM"/>
    </source>
</evidence>
<dbReference type="SUPFAM" id="SSF55144">
    <property type="entry name" value="LigT-like"/>
    <property type="match status" value="1"/>
</dbReference>
<proteinExistence type="predicted"/>
<dbReference type="PATRIC" id="fig|1121318.3.peg.2548"/>
<gene>
    <name evidence="1" type="ORF">CLHOM_25300</name>
</gene>
<accession>A0A0L6Z7U0</accession>
<reference evidence="2" key="1">
    <citation type="submission" date="2015-08" db="EMBL/GenBank/DDBJ databases">
        <title>Genome sequence of the strict anaerobe Clostridium homopropionicum LuHBu1 (DSM 5847T).</title>
        <authorList>
            <person name="Poehlein A."/>
            <person name="Beck M."/>
            <person name="Schiel-Bengelsdorf B."/>
            <person name="Bengelsdorf F.R."/>
            <person name="Daniel R."/>
            <person name="Duerre P."/>
        </authorList>
    </citation>
    <scope>NUCLEOTIDE SEQUENCE [LARGE SCALE GENOMIC DNA]</scope>
    <source>
        <strain evidence="2">DSM 5847</strain>
    </source>
</reference>
<dbReference type="EMBL" id="LHUR01000029">
    <property type="protein sequence ID" value="KOA19035.1"/>
    <property type="molecule type" value="Genomic_DNA"/>
</dbReference>
<dbReference type="AlphaFoldDB" id="A0A0L6Z7U0"/>
<dbReference type="Proteomes" id="UP000037043">
    <property type="component" value="Unassembled WGS sequence"/>
</dbReference>
<evidence type="ECO:0000313" key="2">
    <source>
        <dbReference type="Proteomes" id="UP000037043"/>
    </source>
</evidence>